<dbReference type="InterPro" id="IPR002052">
    <property type="entry name" value="DNA_methylase_N6_adenine_CS"/>
</dbReference>
<dbReference type="STRING" id="765915.A0A1Y2H8N0"/>
<dbReference type="Pfam" id="PF05175">
    <property type="entry name" value="MTS"/>
    <property type="match status" value="1"/>
</dbReference>
<dbReference type="PANTHER" id="PTHR18895:SF74">
    <property type="entry name" value="MTRF1L RELEASE FACTOR GLUTAMINE METHYLTRANSFERASE"/>
    <property type="match status" value="1"/>
</dbReference>
<gene>
    <name evidence="2" type="ORF">BCR44DRAFT_63659</name>
</gene>
<dbReference type="CDD" id="cd02440">
    <property type="entry name" value="AdoMet_MTases"/>
    <property type="match status" value="1"/>
</dbReference>
<dbReference type="OrthoDB" id="269872at2759"/>
<reference evidence="2 3" key="1">
    <citation type="submission" date="2016-07" db="EMBL/GenBank/DDBJ databases">
        <title>Pervasive Adenine N6-methylation of Active Genes in Fungi.</title>
        <authorList>
            <consortium name="DOE Joint Genome Institute"/>
            <person name="Mondo S.J."/>
            <person name="Dannebaum R.O."/>
            <person name="Kuo R.C."/>
            <person name="Labutti K."/>
            <person name="Haridas S."/>
            <person name="Kuo A."/>
            <person name="Salamov A."/>
            <person name="Ahrendt S.R."/>
            <person name="Lipzen A."/>
            <person name="Sullivan W."/>
            <person name="Andreopoulos W.B."/>
            <person name="Clum A."/>
            <person name="Lindquist E."/>
            <person name="Daum C."/>
            <person name="Ramamoorthy G.K."/>
            <person name="Gryganskyi A."/>
            <person name="Culley D."/>
            <person name="Magnuson J.K."/>
            <person name="James T.Y."/>
            <person name="O'Malley M.A."/>
            <person name="Stajich J.E."/>
            <person name="Spatafora J.W."/>
            <person name="Visel A."/>
            <person name="Grigoriev I.V."/>
        </authorList>
    </citation>
    <scope>NUCLEOTIDE SEQUENCE [LARGE SCALE GENOMIC DNA]</scope>
    <source>
        <strain evidence="2 3">PL171</strain>
    </source>
</reference>
<dbReference type="AlphaFoldDB" id="A0A1Y2H8N0"/>
<dbReference type="PANTHER" id="PTHR18895">
    <property type="entry name" value="HEMK METHYLTRANSFERASE"/>
    <property type="match status" value="1"/>
</dbReference>
<dbReference type="EMBL" id="MCFL01000071">
    <property type="protein sequence ID" value="ORZ30936.1"/>
    <property type="molecule type" value="Genomic_DNA"/>
</dbReference>
<dbReference type="InterPro" id="IPR007848">
    <property type="entry name" value="Small_mtfrase_dom"/>
</dbReference>
<keyword evidence="2" id="KW-0808">Transferase</keyword>
<dbReference type="InterPro" id="IPR029063">
    <property type="entry name" value="SAM-dependent_MTases_sf"/>
</dbReference>
<dbReference type="PROSITE" id="PS00092">
    <property type="entry name" value="N6_MTASE"/>
    <property type="match status" value="1"/>
</dbReference>
<dbReference type="Proteomes" id="UP000193411">
    <property type="component" value="Unassembled WGS sequence"/>
</dbReference>
<comment type="caution">
    <text evidence="2">The sequence shown here is derived from an EMBL/GenBank/DDBJ whole genome shotgun (WGS) entry which is preliminary data.</text>
</comment>
<name>A0A1Y2H8N0_9FUNG</name>
<accession>A0A1Y2H8N0</accession>
<dbReference type="GO" id="GO:0003676">
    <property type="term" value="F:nucleic acid binding"/>
    <property type="evidence" value="ECO:0007669"/>
    <property type="project" value="InterPro"/>
</dbReference>
<evidence type="ECO:0000313" key="2">
    <source>
        <dbReference type="EMBL" id="ORZ30936.1"/>
    </source>
</evidence>
<sequence length="295" mass="33135">MTLAALLSRLQSHPTIGTRAQAVFELRFLAQHAFPSRLPRTPPTTLAALSQSLPADLSPLAILVEQRTTQNKPLQYILGTVPFANGLELLVRPPVLIPRPETEWWVEEVAQRIRSHGPRTIKPSHDVRVVGVDIDPQALELSRANAAKCRFAERAKYIHHDLLTASQLPAELQQADLVLANPPYIAQGELSALDADVREWESHVALVGGEDGSEFYPVLSRLAWRMLTARHPHQLGEQEGDERKVPIVAMEIGHDQGSKVREMMCEWFEGVEVWKDRNGRDRCVVAMETRRRKDG</sequence>
<feature type="domain" description="Methyltransferase small" evidence="1">
    <location>
        <begin position="123"/>
        <end position="189"/>
    </location>
</feature>
<evidence type="ECO:0000259" key="1">
    <source>
        <dbReference type="Pfam" id="PF05175"/>
    </source>
</evidence>
<dbReference type="GO" id="GO:0005739">
    <property type="term" value="C:mitochondrion"/>
    <property type="evidence" value="ECO:0007669"/>
    <property type="project" value="TreeGrafter"/>
</dbReference>
<protein>
    <submittedName>
        <fullName evidence="2">S-adenosyl-L-methionine-dependent methyltransferase</fullName>
    </submittedName>
</protein>
<dbReference type="GO" id="GO:0032259">
    <property type="term" value="P:methylation"/>
    <property type="evidence" value="ECO:0007669"/>
    <property type="project" value="UniProtKB-KW"/>
</dbReference>
<organism evidence="2 3">
    <name type="scientific">Catenaria anguillulae PL171</name>
    <dbReference type="NCBI Taxonomy" id="765915"/>
    <lineage>
        <taxon>Eukaryota</taxon>
        <taxon>Fungi</taxon>
        <taxon>Fungi incertae sedis</taxon>
        <taxon>Blastocladiomycota</taxon>
        <taxon>Blastocladiomycetes</taxon>
        <taxon>Blastocladiales</taxon>
        <taxon>Catenariaceae</taxon>
        <taxon>Catenaria</taxon>
    </lineage>
</organism>
<keyword evidence="2" id="KW-0489">Methyltransferase</keyword>
<dbReference type="Gene3D" id="3.40.50.150">
    <property type="entry name" value="Vaccinia Virus protein VP39"/>
    <property type="match status" value="1"/>
</dbReference>
<proteinExistence type="predicted"/>
<dbReference type="SUPFAM" id="SSF53335">
    <property type="entry name" value="S-adenosyl-L-methionine-dependent methyltransferases"/>
    <property type="match status" value="1"/>
</dbReference>
<dbReference type="GO" id="GO:0008757">
    <property type="term" value="F:S-adenosylmethionine-dependent methyltransferase activity"/>
    <property type="evidence" value="ECO:0007669"/>
    <property type="project" value="UniProtKB-ARBA"/>
</dbReference>
<evidence type="ECO:0000313" key="3">
    <source>
        <dbReference type="Proteomes" id="UP000193411"/>
    </source>
</evidence>
<dbReference type="InterPro" id="IPR050320">
    <property type="entry name" value="N5-glutamine_MTase"/>
</dbReference>
<keyword evidence="3" id="KW-1185">Reference proteome</keyword>